<protein>
    <submittedName>
        <fullName evidence="1">Uncharacterized protein</fullName>
    </submittedName>
</protein>
<dbReference type="EMBL" id="CAACVJ010000423">
    <property type="protein sequence ID" value="VEP16669.1"/>
    <property type="molecule type" value="Genomic_DNA"/>
</dbReference>
<name>A0A563VZ19_9CYAN</name>
<gene>
    <name evidence="1" type="ORF">H1P_480030</name>
</gene>
<accession>A0A563VZ19</accession>
<evidence type="ECO:0000313" key="2">
    <source>
        <dbReference type="Proteomes" id="UP000320055"/>
    </source>
</evidence>
<dbReference type="AlphaFoldDB" id="A0A563VZ19"/>
<dbReference type="Proteomes" id="UP000320055">
    <property type="component" value="Unassembled WGS sequence"/>
</dbReference>
<evidence type="ECO:0000313" key="1">
    <source>
        <dbReference type="EMBL" id="VEP16669.1"/>
    </source>
</evidence>
<reference evidence="1 2" key="1">
    <citation type="submission" date="2019-01" db="EMBL/GenBank/DDBJ databases">
        <authorList>
            <person name="Brito A."/>
        </authorList>
    </citation>
    <scope>NUCLEOTIDE SEQUENCE [LARGE SCALE GENOMIC DNA]</scope>
    <source>
        <strain evidence="1">1</strain>
    </source>
</reference>
<proteinExistence type="predicted"/>
<keyword evidence="2" id="KW-1185">Reference proteome</keyword>
<organism evidence="1 2">
    <name type="scientific">Hyella patelloides LEGE 07179</name>
    <dbReference type="NCBI Taxonomy" id="945734"/>
    <lineage>
        <taxon>Bacteria</taxon>
        <taxon>Bacillati</taxon>
        <taxon>Cyanobacteriota</taxon>
        <taxon>Cyanophyceae</taxon>
        <taxon>Pleurocapsales</taxon>
        <taxon>Hyellaceae</taxon>
        <taxon>Hyella</taxon>
    </lineage>
</organism>
<sequence>MNSMSFIAKVDNNGKLNIQLPPELANQELDLVIVYQSTQQTKSEDIHDVVDSFYGCLEDDPILVEEQNQKETA</sequence>